<dbReference type="Proteomes" id="UP000253790">
    <property type="component" value="Chromosome"/>
</dbReference>
<dbReference type="EMBL" id="CP031229">
    <property type="protein sequence ID" value="AXH96648.1"/>
    <property type="molecule type" value="Genomic_DNA"/>
</dbReference>
<evidence type="ECO:0000256" key="4">
    <source>
        <dbReference type="ARBA" id="ARBA00023163"/>
    </source>
</evidence>
<keyword evidence="4" id="KW-0804">Transcription</keyword>
<keyword evidence="2" id="KW-0805">Transcription regulation</keyword>
<evidence type="ECO:0000256" key="1">
    <source>
        <dbReference type="ARBA" id="ARBA00022553"/>
    </source>
</evidence>
<dbReference type="InterPro" id="IPR039420">
    <property type="entry name" value="WalR-like"/>
</dbReference>
<feature type="modified residue" description="4-aspartylphosphate" evidence="5">
    <location>
        <position position="66"/>
    </location>
</feature>
<dbReference type="CDD" id="cd17535">
    <property type="entry name" value="REC_NarL-like"/>
    <property type="match status" value="1"/>
</dbReference>
<dbReference type="PRINTS" id="PR00038">
    <property type="entry name" value="HTHLUXR"/>
</dbReference>
<dbReference type="PROSITE" id="PS00622">
    <property type="entry name" value="HTH_LUXR_1"/>
    <property type="match status" value="1"/>
</dbReference>
<evidence type="ECO:0000259" key="6">
    <source>
        <dbReference type="PROSITE" id="PS50043"/>
    </source>
</evidence>
<dbReference type="GO" id="GO:0003677">
    <property type="term" value="F:DNA binding"/>
    <property type="evidence" value="ECO:0007669"/>
    <property type="project" value="UniProtKB-KW"/>
</dbReference>
<evidence type="ECO:0000256" key="3">
    <source>
        <dbReference type="ARBA" id="ARBA00023125"/>
    </source>
</evidence>
<proteinExistence type="predicted"/>
<feature type="domain" description="HTH luxR-type" evidence="6">
    <location>
        <begin position="152"/>
        <end position="217"/>
    </location>
</feature>
<keyword evidence="1 5" id="KW-0597">Phosphoprotein</keyword>
<dbReference type="InterPro" id="IPR058245">
    <property type="entry name" value="NreC/VraR/RcsB-like_REC"/>
</dbReference>
<dbReference type="Pfam" id="PF00196">
    <property type="entry name" value="GerE"/>
    <property type="match status" value="1"/>
</dbReference>
<dbReference type="CDD" id="cd06170">
    <property type="entry name" value="LuxR_C_like"/>
    <property type="match status" value="1"/>
</dbReference>
<evidence type="ECO:0000256" key="2">
    <source>
        <dbReference type="ARBA" id="ARBA00023015"/>
    </source>
</evidence>
<evidence type="ECO:0000259" key="7">
    <source>
        <dbReference type="PROSITE" id="PS50110"/>
    </source>
</evidence>
<dbReference type="PANTHER" id="PTHR43214:SF24">
    <property type="entry name" value="TRANSCRIPTIONAL REGULATORY PROTEIN NARL-RELATED"/>
    <property type="match status" value="1"/>
</dbReference>
<dbReference type="KEGG" id="orn:DV701_11420"/>
<evidence type="ECO:0000313" key="8">
    <source>
        <dbReference type="EMBL" id="AXH96648.1"/>
    </source>
</evidence>
<dbReference type="PROSITE" id="PS50110">
    <property type="entry name" value="RESPONSE_REGULATORY"/>
    <property type="match status" value="1"/>
</dbReference>
<evidence type="ECO:0000256" key="5">
    <source>
        <dbReference type="PROSITE-ProRule" id="PRU00169"/>
    </source>
</evidence>
<gene>
    <name evidence="8" type="ORF">DV701_11420</name>
</gene>
<sequence length="220" mass="22830">MTGETPYPDVGAAVSVLVVDDHPVVRAGLLALLSVQPGLRVVGEAGDGDEAVRLARELRPDVVLCDLRLGDGPDGVEVSRALRAGAAAGAPAVLILTTYDHDADLVRAVEAGASGYLLKDAAPAAIVAAIEASARGETLFGPELTERVVATMRVRRAELSPRELEVLRLVADGMSNREVARSLFVSEATVKTHLNHLFGKLGAESRTAAVASARAAGLID</sequence>
<protein>
    <submittedName>
        <fullName evidence="8">DNA-binding response regulator</fullName>
    </submittedName>
</protein>
<organism evidence="8 9">
    <name type="scientific">Ornithinimicrobium avium</name>
    <dbReference type="NCBI Taxonomy" id="2283195"/>
    <lineage>
        <taxon>Bacteria</taxon>
        <taxon>Bacillati</taxon>
        <taxon>Actinomycetota</taxon>
        <taxon>Actinomycetes</taxon>
        <taxon>Micrococcales</taxon>
        <taxon>Ornithinimicrobiaceae</taxon>
        <taxon>Ornithinimicrobium</taxon>
    </lineage>
</organism>
<feature type="domain" description="Response regulatory" evidence="7">
    <location>
        <begin position="15"/>
        <end position="134"/>
    </location>
</feature>
<dbReference type="InterPro" id="IPR000792">
    <property type="entry name" value="Tscrpt_reg_LuxR_C"/>
</dbReference>
<keyword evidence="3 8" id="KW-0238">DNA-binding</keyword>
<dbReference type="PROSITE" id="PS50043">
    <property type="entry name" value="HTH_LUXR_2"/>
    <property type="match status" value="1"/>
</dbReference>
<dbReference type="InterPro" id="IPR001789">
    <property type="entry name" value="Sig_transdc_resp-reg_receiver"/>
</dbReference>
<dbReference type="GO" id="GO:0000160">
    <property type="term" value="P:phosphorelay signal transduction system"/>
    <property type="evidence" value="ECO:0007669"/>
    <property type="project" value="InterPro"/>
</dbReference>
<dbReference type="OrthoDB" id="9808843at2"/>
<dbReference type="SMART" id="SM00448">
    <property type="entry name" value="REC"/>
    <property type="match status" value="1"/>
</dbReference>
<dbReference type="SUPFAM" id="SSF52172">
    <property type="entry name" value="CheY-like"/>
    <property type="match status" value="1"/>
</dbReference>
<dbReference type="GO" id="GO:0006355">
    <property type="term" value="P:regulation of DNA-templated transcription"/>
    <property type="evidence" value="ECO:0007669"/>
    <property type="project" value="InterPro"/>
</dbReference>
<dbReference type="AlphaFoldDB" id="A0A345NNP0"/>
<accession>A0A345NNP0</accession>
<name>A0A345NNP0_9MICO</name>
<dbReference type="Gene3D" id="3.40.50.2300">
    <property type="match status" value="1"/>
</dbReference>
<evidence type="ECO:0000313" key="9">
    <source>
        <dbReference type="Proteomes" id="UP000253790"/>
    </source>
</evidence>
<dbReference type="RefSeq" id="WP_114928409.1">
    <property type="nucleotide sequence ID" value="NZ_CP031229.1"/>
</dbReference>
<dbReference type="SMART" id="SM00421">
    <property type="entry name" value="HTH_LUXR"/>
    <property type="match status" value="1"/>
</dbReference>
<dbReference type="InterPro" id="IPR011006">
    <property type="entry name" value="CheY-like_superfamily"/>
</dbReference>
<dbReference type="Pfam" id="PF00072">
    <property type="entry name" value="Response_reg"/>
    <property type="match status" value="1"/>
</dbReference>
<reference evidence="8 9" key="1">
    <citation type="submission" date="2018-07" db="EMBL/GenBank/DDBJ databases">
        <title>Complete genome sequencing of Ornithinimicrobium sp. AMA3305.</title>
        <authorList>
            <person name="Bae J.-W."/>
        </authorList>
    </citation>
    <scope>NUCLEOTIDE SEQUENCE [LARGE SCALE GENOMIC DNA]</scope>
    <source>
        <strain evidence="8 9">AMA3305</strain>
    </source>
</reference>
<keyword evidence="9" id="KW-1185">Reference proteome</keyword>
<dbReference type="PANTHER" id="PTHR43214">
    <property type="entry name" value="TWO-COMPONENT RESPONSE REGULATOR"/>
    <property type="match status" value="1"/>
</dbReference>